<proteinExistence type="predicted"/>
<dbReference type="InterPro" id="IPR003607">
    <property type="entry name" value="HD/PDEase_dom"/>
</dbReference>
<dbReference type="AlphaFoldDB" id="Q1Q3P9"/>
<sequence length="322" mass="37168">MIIMTNEYIPVALNTIQPNTCAGCNLYIKTHTDEGIRYVLYCNSESALYEHNIKELQYNQINYLFIKQCEETLYLRHRESHLKLIIHDPSLDTKTKSEMVYNVAKSIMFDIFNDPRAGDNVERSKNWVSGTVEYVLNNKDATSTMLNMVSYDYYTYTHCVDVSVLGLLFAKYLRLNEKEMNDFGTGLLLHDIGKTRINLDILNKNGKLSEVEYIEIKKHVEFGHEILKGLGGLREESFFPILQHHEKLNGQGYPMGLRGGEIHDYGKIAMIIDVYDALTTKRPYSDARKPFPALQMMKEHMKGHFDEVYFRSFVAFLGSRGG</sequence>
<reference evidence="2" key="1">
    <citation type="journal article" date="2006" name="Nature">
        <title>Deciphering the evolution and metabolism of an anammox bacterium from a community genome.</title>
        <authorList>
            <person name="Strous M."/>
            <person name="Pelletier E."/>
            <person name="Mangenot S."/>
            <person name="Rattei T."/>
            <person name="Lehner A."/>
            <person name="Taylor M.W."/>
            <person name="Horn M."/>
            <person name="Daims H."/>
            <person name="Bartol-Mavel D."/>
            <person name="Wincker P."/>
            <person name="Barbe V."/>
            <person name="Fonknechten N."/>
            <person name="Vallenet D."/>
            <person name="Segurens B."/>
            <person name="Schenowitz-Truong C."/>
            <person name="Medigue C."/>
            <person name="Collingro A."/>
            <person name="Snel B."/>
            <person name="Dutilh B.E."/>
            <person name="OpDenCamp H.J.M."/>
            <person name="vanDerDrift C."/>
            <person name="Cirpus I."/>
            <person name="vanDePas-Schoonen K.T."/>
            <person name="Harhangi H.R."/>
            <person name="vanNiftrik L."/>
            <person name="Schmid M."/>
            <person name="Keltjens J."/>
            <person name="vanDeVossenberg J."/>
            <person name="Kartal B."/>
            <person name="Meier H."/>
            <person name="Frishman D."/>
            <person name="Huynen M.A."/>
            <person name="Mewes H."/>
            <person name="Weissenbach J."/>
            <person name="Jetten M.S.M."/>
            <person name="Wagner M."/>
            <person name="LePaslier D."/>
        </authorList>
    </citation>
    <scope>NUCLEOTIDE SEQUENCE</scope>
</reference>
<dbReference type="EMBL" id="CT573071">
    <property type="protein sequence ID" value="CAJ74644.1"/>
    <property type="molecule type" value="Genomic_DNA"/>
</dbReference>
<dbReference type="PANTHER" id="PTHR43155:SF2">
    <property type="entry name" value="CYCLIC DI-GMP PHOSPHODIESTERASE PA4108"/>
    <property type="match status" value="1"/>
</dbReference>
<evidence type="ECO:0000313" key="2">
    <source>
        <dbReference type="EMBL" id="CAJ74644.1"/>
    </source>
</evidence>
<dbReference type="SMART" id="SM00471">
    <property type="entry name" value="HDc"/>
    <property type="match status" value="1"/>
</dbReference>
<name>Q1Q3P9_KUEST</name>
<organism evidence="2">
    <name type="scientific">Kuenenia stuttgartiensis</name>
    <dbReference type="NCBI Taxonomy" id="174633"/>
    <lineage>
        <taxon>Bacteria</taxon>
        <taxon>Pseudomonadati</taxon>
        <taxon>Planctomycetota</taxon>
        <taxon>Candidatus Brocadiia</taxon>
        <taxon>Candidatus Brocadiales</taxon>
        <taxon>Candidatus Brocadiaceae</taxon>
        <taxon>Candidatus Kuenenia</taxon>
    </lineage>
</organism>
<dbReference type="CDD" id="cd00077">
    <property type="entry name" value="HDc"/>
    <property type="match status" value="1"/>
</dbReference>
<accession>Q1Q3P9</accession>
<dbReference type="Gene3D" id="1.10.3210.10">
    <property type="entry name" value="Hypothetical protein af1432"/>
    <property type="match status" value="1"/>
</dbReference>
<dbReference type="PROSITE" id="PS51832">
    <property type="entry name" value="HD_GYP"/>
    <property type="match status" value="1"/>
</dbReference>
<dbReference type="RefSeq" id="WP_099326513.1">
    <property type="nucleotide sequence ID" value="NZ_LT934425.1"/>
</dbReference>
<dbReference type="Pfam" id="PF13487">
    <property type="entry name" value="HD_5"/>
    <property type="match status" value="1"/>
</dbReference>
<feature type="domain" description="HD-GYP" evidence="1">
    <location>
        <begin position="133"/>
        <end position="322"/>
    </location>
</feature>
<protein>
    <submittedName>
        <fullName evidence="2">Conserved hypothetical signal transduction HD GYP protein</fullName>
    </submittedName>
</protein>
<evidence type="ECO:0000259" key="1">
    <source>
        <dbReference type="PROSITE" id="PS51832"/>
    </source>
</evidence>
<gene>
    <name evidence="2" type="ORF">kuste3881</name>
</gene>
<reference evidence="2" key="2">
    <citation type="submission" date="2006-01" db="EMBL/GenBank/DDBJ databases">
        <authorList>
            <person name="Genoscope"/>
        </authorList>
    </citation>
    <scope>NUCLEOTIDE SEQUENCE</scope>
</reference>
<dbReference type="InterPro" id="IPR037522">
    <property type="entry name" value="HD_GYP_dom"/>
</dbReference>
<dbReference type="PANTHER" id="PTHR43155">
    <property type="entry name" value="CYCLIC DI-GMP PHOSPHODIESTERASE PA4108-RELATED"/>
    <property type="match status" value="1"/>
</dbReference>
<dbReference type="SUPFAM" id="SSF109604">
    <property type="entry name" value="HD-domain/PDEase-like"/>
    <property type="match status" value="1"/>
</dbReference>